<evidence type="ECO:0000313" key="2">
    <source>
        <dbReference type="EMBL" id="ACU38810.1"/>
    </source>
</evidence>
<feature type="domain" description="DUF397" evidence="1">
    <location>
        <begin position="17"/>
        <end position="70"/>
    </location>
</feature>
<dbReference type="RefSeq" id="WP_015803697.1">
    <property type="nucleotide sequence ID" value="NC_013093.1"/>
</dbReference>
<name>C6WRZ0_ACTMD</name>
<sequence length="75" mass="8142">MERTGKPHLVGVDDRGLVWAKSTASGPDPTKTMCVELALKDDRVLVRCSRNRLGERLDFPAGAWSAFKAGRAADS</sequence>
<evidence type="ECO:0000259" key="1">
    <source>
        <dbReference type="Pfam" id="PF04149"/>
    </source>
</evidence>
<accession>C6WRZ0</accession>
<dbReference type="HOGENOM" id="CLU_2662837_0_0_11"/>
<keyword evidence="3" id="KW-1185">Reference proteome</keyword>
<evidence type="ECO:0000313" key="3">
    <source>
        <dbReference type="Proteomes" id="UP000002213"/>
    </source>
</evidence>
<dbReference type="OrthoDB" id="4562195at2"/>
<dbReference type="Pfam" id="PF04149">
    <property type="entry name" value="DUF397"/>
    <property type="match status" value="1"/>
</dbReference>
<dbReference type="EMBL" id="CP001630">
    <property type="protein sequence ID" value="ACU38810.1"/>
    <property type="molecule type" value="Genomic_DNA"/>
</dbReference>
<dbReference type="InterPro" id="IPR007278">
    <property type="entry name" value="DUF397"/>
</dbReference>
<gene>
    <name evidence="2" type="ordered locus">Amir_4986</name>
</gene>
<dbReference type="Proteomes" id="UP000002213">
    <property type="component" value="Chromosome"/>
</dbReference>
<proteinExistence type="predicted"/>
<organism evidence="2 3">
    <name type="scientific">Actinosynnema mirum (strain ATCC 29888 / DSM 43827 / JCM 3225 / NBRC 14064 / NCIMB 13271 / NRRL B-12336 / IMRU 3971 / 101)</name>
    <dbReference type="NCBI Taxonomy" id="446462"/>
    <lineage>
        <taxon>Bacteria</taxon>
        <taxon>Bacillati</taxon>
        <taxon>Actinomycetota</taxon>
        <taxon>Actinomycetes</taxon>
        <taxon>Pseudonocardiales</taxon>
        <taxon>Pseudonocardiaceae</taxon>
        <taxon>Actinosynnema</taxon>
    </lineage>
</organism>
<dbReference type="AlphaFoldDB" id="C6WRZ0"/>
<dbReference type="KEGG" id="ami:Amir_4986"/>
<dbReference type="STRING" id="446462.Amir_4986"/>
<protein>
    <recommendedName>
        <fullName evidence="1">DUF397 domain-containing protein</fullName>
    </recommendedName>
</protein>
<reference evidence="2 3" key="1">
    <citation type="journal article" date="2009" name="Stand. Genomic Sci.">
        <title>Complete genome sequence of Actinosynnema mirum type strain (101).</title>
        <authorList>
            <person name="Land M."/>
            <person name="Lapidus A."/>
            <person name="Mayilraj S."/>
            <person name="Chen F."/>
            <person name="Copeland A."/>
            <person name="Del Rio T.G."/>
            <person name="Nolan M."/>
            <person name="Lucas S."/>
            <person name="Tice H."/>
            <person name="Cheng J.F."/>
            <person name="Chertkov O."/>
            <person name="Bruce D."/>
            <person name="Goodwin L."/>
            <person name="Pitluck S."/>
            <person name="Rohde M."/>
            <person name="Goker M."/>
            <person name="Pati A."/>
            <person name="Ivanova N."/>
            <person name="Mavromatis K."/>
            <person name="Chen A."/>
            <person name="Palaniappan K."/>
            <person name="Hauser L."/>
            <person name="Chang Y.J."/>
            <person name="Jeffries C.C."/>
            <person name="Brettin T."/>
            <person name="Detter J.C."/>
            <person name="Han C."/>
            <person name="Chain P."/>
            <person name="Tindall B.J."/>
            <person name="Bristow J."/>
            <person name="Eisen J.A."/>
            <person name="Markowitz V."/>
            <person name="Hugenholtz P."/>
            <person name="Kyrpides N.C."/>
            <person name="Klenk H.P."/>
        </authorList>
    </citation>
    <scope>NUCLEOTIDE SEQUENCE [LARGE SCALE GENOMIC DNA]</scope>
    <source>
        <strain evidence="3">ATCC 29888 / DSM 43827 / JCM 3225 / NBRC 14064 / NCIMB 13271 / NRRL B-12336 / IMRU 3971 / 101</strain>
    </source>
</reference>